<dbReference type="PANTHER" id="PTHR10438:SF468">
    <property type="entry name" value="THIOREDOXIN-1-RELATED"/>
    <property type="match status" value="1"/>
</dbReference>
<dbReference type="AlphaFoldDB" id="A0AAE9XQJ1"/>
<protein>
    <submittedName>
        <fullName evidence="2">Thioredoxin family protein</fullName>
    </submittedName>
</protein>
<dbReference type="CDD" id="cd02947">
    <property type="entry name" value="TRX_family"/>
    <property type="match status" value="1"/>
</dbReference>
<dbReference type="SUPFAM" id="SSF52833">
    <property type="entry name" value="Thioredoxin-like"/>
    <property type="match status" value="1"/>
</dbReference>
<evidence type="ECO:0000313" key="3">
    <source>
        <dbReference type="Proteomes" id="UP001179600"/>
    </source>
</evidence>
<dbReference type="Gene3D" id="3.40.30.10">
    <property type="entry name" value="Glutaredoxin"/>
    <property type="match status" value="1"/>
</dbReference>
<dbReference type="EMBL" id="CP116507">
    <property type="protein sequence ID" value="WCG23654.1"/>
    <property type="molecule type" value="Genomic_DNA"/>
</dbReference>
<dbReference type="RefSeq" id="WP_237662104.1">
    <property type="nucleotide sequence ID" value="NZ_BKBT01000004.1"/>
</dbReference>
<dbReference type="GeneID" id="72386043"/>
<proteinExistence type="predicted"/>
<gene>
    <name evidence="2" type="ORF">PML95_09130</name>
</gene>
<dbReference type="Pfam" id="PF00085">
    <property type="entry name" value="Thioredoxin"/>
    <property type="match status" value="1"/>
</dbReference>
<dbReference type="InterPro" id="IPR013766">
    <property type="entry name" value="Thioredoxin_domain"/>
</dbReference>
<dbReference type="Proteomes" id="UP001179600">
    <property type="component" value="Chromosome"/>
</dbReference>
<sequence>MLIPQTLEEFASLVETGTHVFYFTADWCGDCVYLKPHLADIVATFPKIDFVEINRDKFIEACESMQIFGIPSLVIVRDGQEVARFVDKNRKTKEEVLSFLHTYL</sequence>
<name>A0AAE9XQJ1_9ENTE</name>
<dbReference type="InterPro" id="IPR050620">
    <property type="entry name" value="Thioredoxin_H-type-like"/>
</dbReference>
<organism evidence="2 3">
    <name type="scientific">Vagococcus lutrae</name>
    <dbReference type="NCBI Taxonomy" id="81947"/>
    <lineage>
        <taxon>Bacteria</taxon>
        <taxon>Bacillati</taxon>
        <taxon>Bacillota</taxon>
        <taxon>Bacilli</taxon>
        <taxon>Lactobacillales</taxon>
        <taxon>Enterococcaceae</taxon>
        <taxon>Vagococcus</taxon>
    </lineage>
</organism>
<reference evidence="2" key="1">
    <citation type="submission" date="2023-01" db="EMBL/GenBank/DDBJ databases">
        <title>Oxazolidinone resistance genes in florfenicol resistant enterococci from beef cattle and veal calves at slaughter.</title>
        <authorList>
            <person name="Biggel M."/>
        </authorList>
    </citation>
    <scope>NUCLEOTIDE SEQUENCE</scope>
    <source>
        <strain evidence="2">K204-1</strain>
    </source>
</reference>
<accession>A0AAE9XQJ1</accession>
<dbReference type="PROSITE" id="PS51352">
    <property type="entry name" value="THIOREDOXIN_2"/>
    <property type="match status" value="1"/>
</dbReference>
<evidence type="ECO:0000259" key="1">
    <source>
        <dbReference type="PROSITE" id="PS51352"/>
    </source>
</evidence>
<evidence type="ECO:0000313" key="2">
    <source>
        <dbReference type="EMBL" id="WCG23654.1"/>
    </source>
</evidence>
<dbReference type="InterPro" id="IPR036249">
    <property type="entry name" value="Thioredoxin-like_sf"/>
</dbReference>
<dbReference type="PANTHER" id="PTHR10438">
    <property type="entry name" value="THIOREDOXIN"/>
    <property type="match status" value="1"/>
</dbReference>
<feature type="domain" description="Thioredoxin" evidence="1">
    <location>
        <begin position="1"/>
        <end position="104"/>
    </location>
</feature>